<feature type="domain" description="Cytochrome c" evidence="5">
    <location>
        <begin position="141"/>
        <end position="239"/>
    </location>
</feature>
<dbReference type="PROSITE" id="PS51007">
    <property type="entry name" value="CYTC"/>
    <property type="match status" value="1"/>
</dbReference>
<evidence type="ECO:0000259" key="5">
    <source>
        <dbReference type="PROSITE" id="PS51007"/>
    </source>
</evidence>
<name>A0A1G9CZV9_9RHOB</name>
<accession>A0A1G9CZV9</accession>
<keyword evidence="3 4" id="KW-0408">Iron</keyword>
<evidence type="ECO:0000256" key="2">
    <source>
        <dbReference type="ARBA" id="ARBA00022723"/>
    </source>
</evidence>
<keyword evidence="2 4" id="KW-0479">Metal-binding</keyword>
<dbReference type="RefSeq" id="WP_139188447.1">
    <property type="nucleotide sequence ID" value="NZ_FNEK01000045.1"/>
</dbReference>
<organism evidence="6 7">
    <name type="scientific">Aliiruegeria lutimaris</name>
    <dbReference type="NCBI Taxonomy" id="571298"/>
    <lineage>
        <taxon>Bacteria</taxon>
        <taxon>Pseudomonadati</taxon>
        <taxon>Pseudomonadota</taxon>
        <taxon>Alphaproteobacteria</taxon>
        <taxon>Rhodobacterales</taxon>
        <taxon>Roseobacteraceae</taxon>
        <taxon>Aliiruegeria</taxon>
    </lineage>
</organism>
<evidence type="ECO:0000256" key="1">
    <source>
        <dbReference type="ARBA" id="ARBA00022617"/>
    </source>
</evidence>
<keyword evidence="1 4" id="KW-0349">Heme</keyword>
<evidence type="ECO:0000313" key="7">
    <source>
        <dbReference type="Proteomes" id="UP000199382"/>
    </source>
</evidence>
<proteinExistence type="predicted"/>
<dbReference type="AlphaFoldDB" id="A0A1G9CZV9"/>
<evidence type="ECO:0000256" key="3">
    <source>
        <dbReference type="ARBA" id="ARBA00023004"/>
    </source>
</evidence>
<dbReference type="GO" id="GO:0020037">
    <property type="term" value="F:heme binding"/>
    <property type="evidence" value="ECO:0007669"/>
    <property type="project" value="InterPro"/>
</dbReference>
<dbReference type="InterPro" id="IPR036909">
    <property type="entry name" value="Cyt_c-like_dom_sf"/>
</dbReference>
<gene>
    <name evidence="6" type="ORF">SAMN04488026_104511</name>
</gene>
<dbReference type="GO" id="GO:0009055">
    <property type="term" value="F:electron transfer activity"/>
    <property type="evidence" value="ECO:0007669"/>
    <property type="project" value="InterPro"/>
</dbReference>
<dbReference type="GO" id="GO:0046872">
    <property type="term" value="F:metal ion binding"/>
    <property type="evidence" value="ECO:0007669"/>
    <property type="project" value="UniProtKB-KW"/>
</dbReference>
<dbReference type="Proteomes" id="UP000199382">
    <property type="component" value="Unassembled WGS sequence"/>
</dbReference>
<sequence length="250" mass="26638">MRLGRLAIVVAIAFGSALAVQAEERRLFMAAPSELVETGFLKHLLPRFSLKNSIPITLVAPGEPAQATFAPEGDVPVFAQEESLWFVALSPEAGDNPHLRKFLDWLGSDAGTRAIEGFAGPPVFSAAAVIQVGAEAEEISGDLARGAELSLRHCGRCHVIGPQNAMNGVGSTPSFAVLRTLENWHDRFTAFYALKPHPSFTQVEEITPPFPAGLQPTLAPVELTLDELADITAYAASLSPANLGAPIQHQ</sequence>
<reference evidence="6 7" key="1">
    <citation type="submission" date="2016-10" db="EMBL/GenBank/DDBJ databases">
        <authorList>
            <person name="de Groot N.N."/>
        </authorList>
    </citation>
    <scope>NUCLEOTIDE SEQUENCE [LARGE SCALE GENOMIC DNA]</scope>
    <source>
        <strain evidence="6 7">DSM 25294</strain>
    </source>
</reference>
<protein>
    <submittedName>
        <fullName evidence="6">Cytochrome c</fullName>
    </submittedName>
</protein>
<evidence type="ECO:0000313" key="6">
    <source>
        <dbReference type="EMBL" id="SDK56925.1"/>
    </source>
</evidence>
<keyword evidence="7" id="KW-1185">Reference proteome</keyword>
<dbReference type="STRING" id="571298.SAMN04488026_104511"/>
<dbReference type="EMBL" id="FNEK01000045">
    <property type="protein sequence ID" value="SDK56925.1"/>
    <property type="molecule type" value="Genomic_DNA"/>
</dbReference>
<dbReference type="InterPro" id="IPR009056">
    <property type="entry name" value="Cyt_c-like_dom"/>
</dbReference>
<dbReference type="Gene3D" id="1.10.760.10">
    <property type="entry name" value="Cytochrome c-like domain"/>
    <property type="match status" value="1"/>
</dbReference>
<dbReference type="SUPFAM" id="SSF46626">
    <property type="entry name" value="Cytochrome c"/>
    <property type="match status" value="1"/>
</dbReference>
<evidence type="ECO:0000256" key="4">
    <source>
        <dbReference type="PROSITE-ProRule" id="PRU00433"/>
    </source>
</evidence>
<dbReference type="OrthoDB" id="7365807at2"/>